<comment type="subcellular location">
    <subcellularLocation>
        <location evidence="2">Membrane</location>
    </subcellularLocation>
</comment>
<evidence type="ECO:0000256" key="8">
    <source>
        <dbReference type="ARBA" id="ARBA00023002"/>
    </source>
</evidence>
<comment type="cofactor">
    <cofactor evidence="1">
        <name>heme</name>
        <dbReference type="ChEBI" id="CHEBI:30413"/>
    </cofactor>
</comment>
<protein>
    <submittedName>
        <fullName evidence="12">Uncharacterized protein</fullName>
    </submittedName>
</protein>
<dbReference type="GO" id="GO:0016020">
    <property type="term" value="C:membrane"/>
    <property type="evidence" value="ECO:0007669"/>
    <property type="project" value="UniProtKB-SubCell"/>
</dbReference>
<evidence type="ECO:0000256" key="3">
    <source>
        <dbReference type="ARBA" id="ARBA00010617"/>
    </source>
</evidence>
<sequence>MYGFEWKDQRGVEGTGFVRALRSLLTAHLPVLFPSLERNIAEGLESELFLGRRADGSSHVRIFPMIKRVVTRANCLIFFGPELSQNLEFTTAALEFPQAVIFAAEILRITPPFMKP</sequence>
<dbReference type="GO" id="GO:0004497">
    <property type="term" value="F:monooxygenase activity"/>
    <property type="evidence" value="ECO:0007669"/>
    <property type="project" value="UniProtKB-KW"/>
</dbReference>
<dbReference type="GO" id="GO:0046872">
    <property type="term" value="F:metal ion binding"/>
    <property type="evidence" value="ECO:0007669"/>
    <property type="project" value="UniProtKB-KW"/>
</dbReference>
<dbReference type="PANTHER" id="PTHR46206:SF5">
    <property type="entry name" value="P450, PUTATIVE (EUROFUNG)-RELATED"/>
    <property type="match status" value="1"/>
</dbReference>
<dbReference type="Proteomes" id="UP001161017">
    <property type="component" value="Unassembled WGS sequence"/>
</dbReference>
<keyword evidence="11" id="KW-0472">Membrane</keyword>
<organism evidence="12 13">
    <name type="scientific">Ramalina farinacea</name>
    <dbReference type="NCBI Taxonomy" id="258253"/>
    <lineage>
        <taxon>Eukaryota</taxon>
        <taxon>Fungi</taxon>
        <taxon>Dikarya</taxon>
        <taxon>Ascomycota</taxon>
        <taxon>Pezizomycotina</taxon>
        <taxon>Lecanoromycetes</taxon>
        <taxon>OSLEUM clade</taxon>
        <taxon>Lecanoromycetidae</taxon>
        <taxon>Lecanorales</taxon>
        <taxon>Lecanorineae</taxon>
        <taxon>Ramalinaceae</taxon>
        <taxon>Ramalina</taxon>
    </lineage>
</organism>
<proteinExistence type="inferred from homology"/>
<evidence type="ECO:0000256" key="11">
    <source>
        <dbReference type="ARBA" id="ARBA00023136"/>
    </source>
</evidence>
<dbReference type="EMBL" id="JAPUFD010000003">
    <property type="protein sequence ID" value="MDI1486276.1"/>
    <property type="molecule type" value="Genomic_DNA"/>
</dbReference>
<gene>
    <name evidence="12" type="ORF">OHK93_005502</name>
</gene>
<evidence type="ECO:0000256" key="9">
    <source>
        <dbReference type="ARBA" id="ARBA00023004"/>
    </source>
</evidence>
<accession>A0AA43QGS6</accession>
<evidence type="ECO:0000256" key="10">
    <source>
        <dbReference type="ARBA" id="ARBA00023033"/>
    </source>
</evidence>
<evidence type="ECO:0000313" key="12">
    <source>
        <dbReference type="EMBL" id="MDI1486276.1"/>
    </source>
</evidence>
<keyword evidence="5" id="KW-0812">Transmembrane</keyword>
<keyword evidence="4" id="KW-0349">Heme</keyword>
<keyword evidence="8" id="KW-0560">Oxidoreductase</keyword>
<evidence type="ECO:0000256" key="2">
    <source>
        <dbReference type="ARBA" id="ARBA00004370"/>
    </source>
</evidence>
<evidence type="ECO:0000256" key="4">
    <source>
        <dbReference type="ARBA" id="ARBA00022617"/>
    </source>
</evidence>
<evidence type="ECO:0000256" key="7">
    <source>
        <dbReference type="ARBA" id="ARBA00022989"/>
    </source>
</evidence>
<reference evidence="12" key="1">
    <citation type="journal article" date="2023" name="Genome Biol. Evol.">
        <title>First Whole Genome Sequence and Flow Cytometry Genome Size Data for the Lichen-Forming Fungus Ramalina farinacea (Ascomycota).</title>
        <authorList>
            <person name="Llewellyn T."/>
            <person name="Mian S."/>
            <person name="Hill R."/>
            <person name="Leitch I.J."/>
            <person name="Gaya E."/>
        </authorList>
    </citation>
    <scope>NUCLEOTIDE SEQUENCE</scope>
    <source>
        <strain evidence="12">LIQ254RAFAR</strain>
    </source>
</reference>
<dbReference type="PANTHER" id="PTHR46206">
    <property type="entry name" value="CYTOCHROME P450"/>
    <property type="match status" value="1"/>
</dbReference>
<name>A0AA43QGS6_9LECA</name>
<keyword evidence="10" id="KW-0503">Monooxygenase</keyword>
<comment type="similarity">
    <text evidence="3">Belongs to the cytochrome P450 family.</text>
</comment>
<evidence type="ECO:0000256" key="6">
    <source>
        <dbReference type="ARBA" id="ARBA00022723"/>
    </source>
</evidence>
<evidence type="ECO:0000313" key="13">
    <source>
        <dbReference type="Proteomes" id="UP001161017"/>
    </source>
</evidence>
<keyword evidence="13" id="KW-1185">Reference proteome</keyword>
<evidence type="ECO:0000256" key="1">
    <source>
        <dbReference type="ARBA" id="ARBA00001971"/>
    </source>
</evidence>
<keyword evidence="9" id="KW-0408">Iron</keyword>
<evidence type="ECO:0000256" key="5">
    <source>
        <dbReference type="ARBA" id="ARBA00022692"/>
    </source>
</evidence>
<keyword evidence="6" id="KW-0479">Metal-binding</keyword>
<comment type="caution">
    <text evidence="12">The sequence shown here is derived from an EMBL/GenBank/DDBJ whole genome shotgun (WGS) entry which is preliminary data.</text>
</comment>
<dbReference type="AlphaFoldDB" id="A0AA43QGS6"/>
<keyword evidence="7" id="KW-1133">Transmembrane helix</keyword>